<dbReference type="Pfam" id="PF02730">
    <property type="entry name" value="AFOR_N"/>
    <property type="match status" value="1"/>
</dbReference>
<dbReference type="InterPro" id="IPR013983">
    <property type="entry name" value="Ald_Fedxn_OxRdtase_N"/>
</dbReference>
<dbReference type="AlphaFoldDB" id="A0A0F9JRE8"/>
<proteinExistence type="predicted"/>
<evidence type="ECO:0000313" key="2">
    <source>
        <dbReference type="EMBL" id="KKM08161.1"/>
    </source>
</evidence>
<protein>
    <recommendedName>
        <fullName evidence="1">Aldehyde ferredoxin oxidoreductase N-terminal domain-containing protein</fullName>
    </recommendedName>
</protein>
<sequence length="78" mass="8711">MNKVLYVNLTEESYHSEPIDPKTAELFFGGRGFGICFLFEHFKKVQQEGKYKNPFAEVNPLSADNVIVIATSPATGTK</sequence>
<dbReference type="Gene3D" id="3.60.9.10">
    <property type="entry name" value="Aldehyde ferredoxin oxidoreductase, N-terminal domain"/>
    <property type="match status" value="1"/>
</dbReference>
<dbReference type="SUPFAM" id="SSF56228">
    <property type="entry name" value="Aldehyde ferredoxin oxidoreductase, N-terminal domain"/>
    <property type="match status" value="1"/>
</dbReference>
<name>A0A0F9JRE8_9ZZZZ</name>
<reference evidence="2" key="1">
    <citation type="journal article" date="2015" name="Nature">
        <title>Complex archaea that bridge the gap between prokaryotes and eukaryotes.</title>
        <authorList>
            <person name="Spang A."/>
            <person name="Saw J.H."/>
            <person name="Jorgensen S.L."/>
            <person name="Zaremba-Niedzwiedzka K."/>
            <person name="Martijn J."/>
            <person name="Lind A.E."/>
            <person name="van Eijk R."/>
            <person name="Schleper C."/>
            <person name="Guy L."/>
            <person name="Ettema T.J."/>
        </authorList>
    </citation>
    <scope>NUCLEOTIDE SEQUENCE</scope>
</reference>
<dbReference type="GO" id="GO:0016625">
    <property type="term" value="F:oxidoreductase activity, acting on the aldehyde or oxo group of donors, iron-sulfur protein as acceptor"/>
    <property type="evidence" value="ECO:0007669"/>
    <property type="project" value="InterPro"/>
</dbReference>
<feature type="domain" description="Aldehyde ferredoxin oxidoreductase N-terminal" evidence="1">
    <location>
        <begin position="2"/>
        <end position="77"/>
    </location>
</feature>
<dbReference type="GO" id="GO:0051536">
    <property type="term" value="F:iron-sulfur cluster binding"/>
    <property type="evidence" value="ECO:0007669"/>
    <property type="project" value="InterPro"/>
</dbReference>
<evidence type="ECO:0000259" key="1">
    <source>
        <dbReference type="Pfam" id="PF02730"/>
    </source>
</evidence>
<accession>A0A0F9JRE8</accession>
<dbReference type="EMBL" id="LAZR01015611">
    <property type="protein sequence ID" value="KKM08161.1"/>
    <property type="molecule type" value="Genomic_DNA"/>
</dbReference>
<organism evidence="2">
    <name type="scientific">marine sediment metagenome</name>
    <dbReference type="NCBI Taxonomy" id="412755"/>
    <lineage>
        <taxon>unclassified sequences</taxon>
        <taxon>metagenomes</taxon>
        <taxon>ecological metagenomes</taxon>
    </lineage>
</organism>
<comment type="caution">
    <text evidence="2">The sequence shown here is derived from an EMBL/GenBank/DDBJ whole genome shotgun (WGS) entry which is preliminary data.</text>
</comment>
<dbReference type="InterPro" id="IPR036503">
    <property type="entry name" value="Ald_Fedxn_OxRdtase_N_sf"/>
</dbReference>
<gene>
    <name evidence="2" type="ORF">LCGC14_1726630</name>
</gene>
<feature type="non-terminal residue" evidence="2">
    <location>
        <position position="78"/>
    </location>
</feature>